<evidence type="ECO:0000313" key="6">
    <source>
        <dbReference type="Proteomes" id="UP001218218"/>
    </source>
</evidence>
<keyword evidence="1" id="KW-0479">Metal-binding</keyword>
<proteinExistence type="predicted"/>
<evidence type="ECO:0000259" key="4">
    <source>
        <dbReference type="PROSITE" id="PS50048"/>
    </source>
</evidence>
<dbReference type="Pfam" id="PF00172">
    <property type="entry name" value="Zn_clus"/>
    <property type="match status" value="1"/>
</dbReference>
<sequence length="851" mass="96124">MNLCFLPKVRMLSNHSDSSAVSEVAAVHDLRDRRMRVRDASPIYLQLVESTTQFHRMQHIQDPAPMFQNGKRRRLQGSCDNCRKKKVRCDSAEMPEKRCTNCIVAHIECTHARLKAFASPSGPNHGRKTGQEHVATILSTSTVYVPPHDPSISHQILVEVAQYARSLEEKLVSLQPQTLVPITSSPDPNSPKDESPSPATSDSATTGGTTNDLPITETLRDLTSFATNTPDRYFGQSSSVEFIKTAMKHINGNVSYVVGAQRPEFWSPQPWEKFTIEPPQQIFPENDLLKALIKIYFEQINPLLGILHFPSFHHSILDGMHFRDPQFGAIVLAVCALASRYSDDPRVFIEGTNSEHSSGWKWYRQVRPFRATFSPLPSLYQLQLICLSVMYMVGTSDSEENWILGSIGLRFAQGAGAHHRNWYRNMEPLKAELYKRVFWVLFIADTAMSSFRGRPCITQPADLDLDLPCACDEEYWSTTNPVQPIGKPSSAAFLPCFLRLMMLVGRIQGNVHPVRQPRSETIGTIVQLDSALNKWVDTIPEHLKWDPHQQNPIFLDQSATLYFTYYHAQILLHRPFISAPGKGAISNTQSHFPSLAICANAARACGHVLDVQTRRGRGLLSYQSLITALFDSAVVLLINVWAVVGGRKCRSPDDFARATADAQNCVRVLRLYERRWRLAGRKCDIISTMLAVGKQSFKRSREVEEIPTSPTIDDSLDIKGSMPGHSARRLQLPEYRSIQDTDNLFSLPIFTEELGRLPVYDSFDYEPRFQPNELHYPPRSYLDSDPDLMEPELLFGIDPALDSMFSPQQDGMTGGRDNMQLDPVSFDIPSSDNWQEWSKYLARLDVNQRSS</sequence>
<dbReference type="SMART" id="SM00906">
    <property type="entry name" value="Fungal_trans"/>
    <property type="match status" value="1"/>
</dbReference>
<keyword evidence="2" id="KW-0539">Nucleus</keyword>
<dbReference type="PANTHER" id="PTHR46910:SF38">
    <property type="entry name" value="ZN(2)-C6 FUNGAL-TYPE DOMAIN-CONTAINING PROTEIN"/>
    <property type="match status" value="1"/>
</dbReference>
<dbReference type="AlphaFoldDB" id="A0AAD7AJR9"/>
<evidence type="ECO:0000256" key="2">
    <source>
        <dbReference type="ARBA" id="ARBA00023242"/>
    </source>
</evidence>
<comment type="caution">
    <text evidence="5">The sequence shown here is derived from an EMBL/GenBank/DDBJ whole genome shotgun (WGS) entry which is preliminary data.</text>
</comment>
<feature type="domain" description="Zn(2)-C6 fungal-type" evidence="4">
    <location>
        <begin position="78"/>
        <end position="111"/>
    </location>
</feature>
<gene>
    <name evidence="5" type="ORF">DFH08DRAFT_842513</name>
</gene>
<protein>
    <submittedName>
        <fullName evidence="5">Fungal-specific transcription factor domain-containing protein</fullName>
    </submittedName>
</protein>
<dbReference type="PROSITE" id="PS50048">
    <property type="entry name" value="ZN2_CY6_FUNGAL_2"/>
    <property type="match status" value="1"/>
</dbReference>
<dbReference type="PROSITE" id="PS00463">
    <property type="entry name" value="ZN2_CY6_FUNGAL_1"/>
    <property type="match status" value="1"/>
</dbReference>
<name>A0AAD7AJR9_9AGAR</name>
<evidence type="ECO:0000256" key="3">
    <source>
        <dbReference type="SAM" id="MobiDB-lite"/>
    </source>
</evidence>
<organism evidence="5 6">
    <name type="scientific">Mycena albidolilacea</name>
    <dbReference type="NCBI Taxonomy" id="1033008"/>
    <lineage>
        <taxon>Eukaryota</taxon>
        <taxon>Fungi</taxon>
        <taxon>Dikarya</taxon>
        <taxon>Basidiomycota</taxon>
        <taxon>Agaricomycotina</taxon>
        <taxon>Agaricomycetes</taxon>
        <taxon>Agaricomycetidae</taxon>
        <taxon>Agaricales</taxon>
        <taxon>Marasmiineae</taxon>
        <taxon>Mycenaceae</taxon>
        <taxon>Mycena</taxon>
    </lineage>
</organism>
<feature type="region of interest" description="Disordered" evidence="3">
    <location>
        <begin position="179"/>
        <end position="214"/>
    </location>
</feature>
<dbReference type="CDD" id="cd12148">
    <property type="entry name" value="fungal_TF_MHR"/>
    <property type="match status" value="1"/>
</dbReference>
<dbReference type="InterPro" id="IPR007219">
    <property type="entry name" value="XnlR_reg_dom"/>
</dbReference>
<dbReference type="Proteomes" id="UP001218218">
    <property type="component" value="Unassembled WGS sequence"/>
</dbReference>
<dbReference type="CDD" id="cd00067">
    <property type="entry name" value="GAL4"/>
    <property type="match status" value="1"/>
</dbReference>
<feature type="compositionally biased region" description="Low complexity" evidence="3">
    <location>
        <begin position="196"/>
        <end position="210"/>
    </location>
</feature>
<dbReference type="Gene3D" id="4.10.240.10">
    <property type="entry name" value="Zn(2)-C6 fungal-type DNA-binding domain"/>
    <property type="match status" value="1"/>
</dbReference>
<dbReference type="GO" id="GO:0000981">
    <property type="term" value="F:DNA-binding transcription factor activity, RNA polymerase II-specific"/>
    <property type="evidence" value="ECO:0007669"/>
    <property type="project" value="InterPro"/>
</dbReference>
<dbReference type="GO" id="GO:0008270">
    <property type="term" value="F:zinc ion binding"/>
    <property type="evidence" value="ECO:0007669"/>
    <property type="project" value="InterPro"/>
</dbReference>
<dbReference type="InterPro" id="IPR001138">
    <property type="entry name" value="Zn2Cys6_DnaBD"/>
</dbReference>
<dbReference type="InterPro" id="IPR050987">
    <property type="entry name" value="AtrR-like"/>
</dbReference>
<dbReference type="PANTHER" id="PTHR46910">
    <property type="entry name" value="TRANSCRIPTION FACTOR PDR1"/>
    <property type="match status" value="1"/>
</dbReference>
<dbReference type="SUPFAM" id="SSF57701">
    <property type="entry name" value="Zn2/Cys6 DNA-binding domain"/>
    <property type="match status" value="1"/>
</dbReference>
<dbReference type="SMART" id="SM00066">
    <property type="entry name" value="GAL4"/>
    <property type="match status" value="1"/>
</dbReference>
<dbReference type="GO" id="GO:0006351">
    <property type="term" value="P:DNA-templated transcription"/>
    <property type="evidence" value="ECO:0007669"/>
    <property type="project" value="InterPro"/>
</dbReference>
<accession>A0AAD7AJR9</accession>
<dbReference type="EMBL" id="JARIHO010000005">
    <property type="protein sequence ID" value="KAJ7360917.1"/>
    <property type="molecule type" value="Genomic_DNA"/>
</dbReference>
<keyword evidence="6" id="KW-1185">Reference proteome</keyword>
<dbReference type="InterPro" id="IPR036864">
    <property type="entry name" value="Zn2-C6_fun-type_DNA-bd_sf"/>
</dbReference>
<dbReference type="GO" id="GO:0003677">
    <property type="term" value="F:DNA binding"/>
    <property type="evidence" value="ECO:0007669"/>
    <property type="project" value="InterPro"/>
</dbReference>
<reference evidence="5" key="1">
    <citation type="submission" date="2023-03" db="EMBL/GenBank/DDBJ databases">
        <title>Massive genome expansion in bonnet fungi (Mycena s.s.) driven by repeated elements and novel gene families across ecological guilds.</title>
        <authorList>
            <consortium name="Lawrence Berkeley National Laboratory"/>
            <person name="Harder C.B."/>
            <person name="Miyauchi S."/>
            <person name="Viragh M."/>
            <person name="Kuo A."/>
            <person name="Thoen E."/>
            <person name="Andreopoulos B."/>
            <person name="Lu D."/>
            <person name="Skrede I."/>
            <person name="Drula E."/>
            <person name="Henrissat B."/>
            <person name="Morin E."/>
            <person name="Kohler A."/>
            <person name="Barry K."/>
            <person name="LaButti K."/>
            <person name="Morin E."/>
            <person name="Salamov A."/>
            <person name="Lipzen A."/>
            <person name="Mereny Z."/>
            <person name="Hegedus B."/>
            <person name="Baldrian P."/>
            <person name="Stursova M."/>
            <person name="Weitz H."/>
            <person name="Taylor A."/>
            <person name="Grigoriev I.V."/>
            <person name="Nagy L.G."/>
            <person name="Martin F."/>
            <person name="Kauserud H."/>
        </authorList>
    </citation>
    <scope>NUCLEOTIDE SEQUENCE</scope>
    <source>
        <strain evidence="5">CBHHK002</strain>
    </source>
</reference>
<evidence type="ECO:0000256" key="1">
    <source>
        <dbReference type="ARBA" id="ARBA00022723"/>
    </source>
</evidence>
<evidence type="ECO:0000313" key="5">
    <source>
        <dbReference type="EMBL" id="KAJ7360917.1"/>
    </source>
</evidence>
<dbReference type="Pfam" id="PF04082">
    <property type="entry name" value="Fungal_trans"/>
    <property type="match status" value="1"/>
</dbReference>